<evidence type="ECO:0000313" key="6">
    <source>
        <dbReference type="EMBL" id="CAE0154181.1"/>
    </source>
</evidence>
<dbReference type="Gene3D" id="3.90.550.10">
    <property type="entry name" value="Spore Coat Polysaccharide Biosynthesis Protein SpsA, Chain A"/>
    <property type="match status" value="1"/>
</dbReference>
<evidence type="ECO:0000256" key="3">
    <source>
        <dbReference type="ARBA" id="ARBA00022679"/>
    </source>
</evidence>
<evidence type="ECO:0000256" key="1">
    <source>
        <dbReference type="ARBA" id="ARBA00006351"/>
    </source>
</evidence>
<feature type="chain" id="PRO_5036393734" description="Hexosyltransferase" evidence="5">
    <location>
        <begin position="25"/>
        <end position="396"/>
    </location>
</feature>
<name>A0A6T9PUN6_9EUKA</name>
<dbReference type="AlphaFoldDB" id="A0A6T9PUN6"/>
<dbReference type="EMBL" id="HBHX01073002">
    <property type="protein sequence ID" value="CAE0154181.1"/>
    <property type="molecule type" value="Transcribed_RNA"/>
</dbReference>
<dbReference type="GO" id="GO:0005794">
    <property type="term" value="C:Golgi apparatus"/>
    <property type="evidence" value="ECO:0007669"/>
    <property type="project" value="TreeGrafter"/>
</dbReference>
<evidence type="ECO:0000313" key="7">
    <source>
        <dbReference type="EMBL" id="CAE0154182.1"/>
    </source>
</evidence>
<dbReference type="PANTHER" id="PTHR13778:SF47">
    <property type="entry name" value="LIPOPOLYSACCHARIDE 1,3-GALACTOSYLTRANSFERASE"/>
    <property type="match status" value="1"/>
</dbReference>
<feature type="signal peptide" evidence="5">
    <location>
        <begin position="1"/>
        <end position="24"/>
    </location>
</feature>
<sequence>MTASPRVVAYGLCVLVCVPPPVWTALMAMVVSSPVVSGLRDRLFSCVGCASFLAAKPALAALQRWHDSHHHARVKRNELLSPYNFAAYYLSELVPSAQVVVYIDSDVVVQADLTNLFDANLNNHAVGAVEDCTQNSLSAYVDFPLRANILRILDNATVTALHGELCVANRGILVINVPRWRASRITRTIERLLNRFVMSDGRAWHDGVSQPPLQLALAGRYHRLRLEWNVRGLGRTEMRKSEWNSMQQVAAQMSFGNVPTIAAAAAQTVAAAAFKENPGGRSGHAVPYASPHAYRASLLHFNGQLKPWCSRIVPVGGALCAVNVSHYSPCHTLWWAEAARLLGAPDRHLVGVRSECAAIRERLPNSSTARHLLAPLAWPMELPRAIAAVRYTRHGE</sequence>
<proteinExistence type="inferred from homology"/>
<evidence type="ECO:0000256" key="4">
    <source>
        <dbReference type="ARBA" id="ARBA00022723"/>
    </source>
</evidence>
<dbReference type="EMBL" id="HBHX01073003">
    <property type="protein sequence ID" value="CAE0154182.1"/>
    <property type="molecule type" value="Transcribed_RNA"/>
</dbReference>
<dbReference type="GO" id="GO:0016757">
    <property type="term" value="F:glycosyltransferase activity"/>
    <property type="evidence" value="ECO:0007669"/>
    <property type="project" value="UniProtKB-KW"/>
</dbReference>
<dbReference type="GO" id="GO:0046872">
    <property type="term" value="F:metal ion binding"/>
    <property type="evidence" value="ECO:0007669"/>
    <property type="project" value="UniProtKB-KW"/>
</dbReference>
<dbReference type="InterPro" id="IPR050748">
    <property type="entry name" value="Glycosyltrans_8_dom-fam"/>
</dbReference>
<dbReference type="Pfam" id="PF01501">
    <property type="entry name" value="Glyco_transf_8"/>
    <property type="match status" value="1"/>
</dbReference>
<organism evidence="6">
    <name type="scientific">Haptolina ericina</name>
    <dbReference type="NCBI Taxonomy" id="156174"/>
    <lineage>
        <taxon>Eukaryota</taxon>
        <taxon>Haptista</taxon>
        <taxon>Haptophyta</taxon>
        <taxon>Prymnesiophyceae</taxon>
        <taxon>Prymnesiales</taxon>
        <taxon>Prymnesiaceae</taxon>
        <taxon>Haptolina</taxon>
    </lineage>
</organism>
<dbReference type="InterPro" id="IPR002495">
    <property type="entry name" value="Glyco_trans_8"/>
</dbReference>
<protein>
    <recommendedName>
        <fullName evidence="8">Hexosyltransferase</fullName>
    </recommendedName>
</protein>
<accession>A0A6T9PUN6</accession>
<dbReference type="SUPFAM" id="SSF53448">
    <property type="entry name" value="Nucleotide-diphospho-sugar transferases"/>
    <property type="match status" value="1"/>
</dbReference>
<dbReference type="InterPro" id="IPR029044">
    <property type="entry name" value="Nucleotide-diphossugar_trans"/>
</dbReference>
<keyword evidence="4" id="KW-0479">Metal-binding</keyword>
<evidence type="ECO:0008006" key="8">
    <source>
        <dbReference type="Google" id="ProtNLM"/>
    </source>
</evidence>
<keyword evidence="2" id="KW-0328">Glycosyltransferase</keyword>
<gene>
    <name evidence="6" type="ORF">HERI1096_LOCUS40401</name>
    <name evidence="7" type="ORF">HERI1096_LOCUS40402</name>
</gene>
<keyword evidence="3" id="KW-0808">Transferase</keyword>
<evidence type="ECO:0000256" key="2">
    <source>
        <dbReference type="ARBA" id="ARBA00022676"/>
    </source>
</evidence>
<keyword evidence="5" id="KW-0732">Signal</keyword>
<dbReference type="PANTHER" id="PTHR13778">
    <property type="entry name" value="GLYCOSYLTRANSFERASE 8 DOMAIN-CONTAINING PROTEIN"/>
    <property type="match status" value="1"/>
</dbReference>
<comment type="similarity">
    <text evidence="1">Belongs to the glycosyltransferase 8 family.</text>
</comment>
<evidence type="ECO:0000256" key="5">
    <source>
        <dbReference type="SAM" id="SignalP"/>
    </source>
</evidence>
<reference evidence="6" key="1">
    <citation type="submission" date="2021-01" db="EMBL/GenBank/DDBJ databases">
        <authorList>
            <person name="Corre E."/>
            <person name="Pelletier E."/>
            <person name="Niang G."/>
            <person name="Scheremetjew M."/>
            <person name="Finn R."/>
            <person name="Kale V."/>
            <person name="Holt S."/>
            <person name="Cochrane G."/>
            <person name="Meng A."/>
            <person name="Brown T."/>
            <person name="Cohen L."/>
        </authorList>
    </citation>
    <scope>NUCLEOTIDE SEQUENCE</scope>
    <source>
        <strain evidence="6">CCMP281</strain>
    </source>
</reference>